<dbReference type="Gene3D" id="1.10.530.10">
    <property type="match status" value="1"/>
</dbReference>
<dbReference type="Pfam" id="PF00877">
    <property type="entry name" value="NLPC_P60"/>
    <property type="match status" value="1"/>
</dbReference>
<dbReference type="InterPro" id="IPR023346">
    <property type="entry name" value="Lysozyme-like_dom_sf"/>
</dbReference>
<keyword evidence="2" id="KW-0645">Protease</keyword>
<evidence type="ECO:0000313" key="7">
    <source>
        <dbReference type="EMBL" id="KZE66852.1"/>
    </source>
</evidence>
<comment type="caution">
    <text evidence="7">The sequence shown here is derived from an EMBL/GenBank/DDBJ whole genome shotgun (WGS) entry which is preliminary data.</text>
</comment>
<dbReference type="InterPro" id="IPR047194">
    <property type="entry name" value="CwlT-like_lysozyme"/>
</dbReference>
<keyword evidence="5" id="KW-0472">Membrane</keyword>
<protein>
    <recommendedName>
        <fullName evidence="6">NlpC/P60 domain-containing protein</fullName>
    </recommendedName>
</protein>
<dbReference type="Pfam" id="PF13702">
    <property type="entry name" value="Lysozyme_like"/>
    <property type="match status" value="1"/>
</dbReference>
<reference evidence="8" key="1">
    <citation type="submission" date="2016-01" db="EMBL/GenBank/DDBJ databases">
        <title>Draft genome of Chromobacterium sp. F49.</title>
        <authorList>
            <person name="Hong K.W."/>
        </authorList>
    </citation>
    <scope>NUCLEOTIDE SEQUENCE [LARGE SCALE GENOMIC DNA]</scope>
    <source>
        <strain evidence="8">P7IIIA</strain>
    </source>
</reference>
<accession>A0A163RGW0</accession>
<keyword evidence="5" id="KW-0812">Transmembrane</keyword>
<dbReference type="PANTHER" id="PTHR47053:SF5">
    <property type="entry name" value="BIFUNCTIONAL MURAMIDASE_DL-ENDOPEPTIDASE CWLT"/>
    <property type="match status" value="1"/>
</dbReference>
<feature type="transmembrane region" description="Helical" evidence="5">
    <location>
        <begin position="21"/>
        <end position="45"/>
    </location>
</feature>
<dbReference type="SUPFAM" id="SSF53955">
    <property type="entry name" value="Lysozyme-like"/>
    <property type="match status" value="1"/>
</dbReference>
<dbReference type="Proteomes" id="UP000076567">
    <property type="component" value="Unassembled WGS sequence"/>
</dbReference>
<dbReference type="EMBL" id="LRFC01000016">
    <property type="protein sequence ID" value="KZE66852.1"/>
    <property type="molecule type" value="Genomic_DNA"/>
</dbReference>
<dbReference type="InterPro" id="IPR051202">
    <property type="entry name" value="Peptidase_C40"/>
</dbReference>
<keyword evidence="5" id="KW-1133">Transmembrane helix</keyword>
<keyword evidence="8" id="KW-1185">Reference proteome</keyword>
<dbReference type="Gene3D" id="3.90.1720.10">
    <property type="entry name" value="endopeptidase domain like (from Nostoc punctiforme)"/>
    <property type="match status" value="1"/>
</dbReference>
<comment type="similarity">
    <text evidence="1">Belongs to the peptidase C40 family.</text>
</comment>
<dbReference type="PANTHER" id="PTHR47053">
    <property type="entry name" value="MUREIN DD-ENDOPEPTIDASE MEPH-RELATED"/>
    <property type="match status" value="1"/>
</dbReference>
<evidence type="ECO:0000313" key="8">
    <source>
        <dbReference type="Proteomes" id="UP000076567"/>
    </source>
</evidence>
<dbReference type="GO" id="GO:0008234">
    <property type="term" value="F:cysteine-type peptidase activity"/>
    <property type="evidence" value="ECO:0007669"/>
    <property type="project" value="UniProtKB-KW"/>
</dbReference>
<keyword evidence="3" id="KW-0378">Hydrolase</keyword>
<organism evidence="7 8">
    <name type="scientific">Fictibacillus phosphorivorans</name>
    <dbReference type="NCBI Taxonomy" id="1221500"/>
    <lineage>
        <taxon>Bacteria</taxon>
        <taxon>Bacillati</taxon>
        <taxon>Bacillota</taxon>
        <taxon>Bacilli</taxon>
        <taxon>Bacillales</taxon>
        <taxon>Fictibacillaceae</taxon>
        <taxon>Fictibacillus</taxon>
    </lineage>
</organism>
<name>A0A163RGW0_9BACL</name>
<keyword evidence="4" id="KW-0788">Thiol protease</keyword>
<proteinExistence type="inferred from homology"/>
<sequence length="345" mass="37469">MQGVLKKGAKVVKTVTILKNPLTWVIAGILLLLLSIFGIALFISISLGGENQFDSGLSGEGAGGTAEVSAEVLRYEPLIRKYAEENGIGEYVGLIMALIQQESGGRHLDVMQSSESIGLPPGAITDPEYSIQIGVKYFADVMKQAKGDIHLALQSYNFGNGFIGYALERGGYSKEVAIDFSEMMAVKNGWSRYGDVHYVEHVLRYYEGGNGGKVVVGDGSQSFDVEEVHHIMKEFLGRPYVWGGRTPAAGGFDCSGLLEYAFAQVGVDMYGTAQSQYDKTVPVPEDQIKPGDLVFFSTYKPGASHVGMYVGDGQFINANGSNGTSYSSVQEWKNIYPFLGFRRIQ</sequence>
<dbReference type="SUPFAM" id="SSF54001">
    <property type="entry name" value="Cysteine proteinases"/>
    <property type="match status" value="1"/>
</dbReference>
<dbReference type="OrthoDB" id="9813368at2"/>
<evidence type="ECO:0000256" key="2">
    <source>
        <dbReference type="ARBA" id="ARBA00022670"/>
    </source>
</evidence>
<evidence type="ECO:0000256" key="3">
    <source>
        <dbReference type="ARBA" id="ARBA00022801"/>
    </source>
</evidence>
<evidence type="ECO:0000256" key="5">
    <source>
        <dbReference type="SAM" id="Phobius"/>
    </source>
</evidence>
<feature type="domain" description="NlpC/P60" evidence="6">
    <location>
        <begin position="222"/>
        <end position="345"/>
    </location>
</feature>
<dbReference type="InterPro" id="IPR038765">
    <property type="entry name" value="Papain-like_cys_pep_sf"/>
</dbReference>
<dbReference type="CDD" id="cd16891">
    <property type="entry name" value="CwlT-like"/>
    <property type="match status" value="1"/>
</dbReference>
<evidence type="ECO:0000256" key="4">
    <source>
        <dbReference type="ARBA" id="ARBA00022807"/>
    </source>
</evidence>
<dbReference type="GO" id="GO:0006508">
    <property type="term" value="P:proteolysis"/>
    <property type="evidence" value="ECO:0007669"/>
    <property type="project" value="UniProtKB-KW"/>
</dbReference>
<evidence type="ECO:0000259" key="6">
    <source>
        <dbReference type="PROSITE" id="PS51935"/>
    </source>
</evidence>
<dbReference type="InterPro" id="IPR000064">
    <property type="entry name" value="NLP_P60_dom"/>
</dbReference>
<gene>
    <name evidence="7" type="ORF">AWM68_19975</name>
</gene>
<dbReference type="AlphaFoldDB" id="A0A163RGW0"/>
<dbReference type="RefSeq" id="WP_066240240.1">
    <property type="nucleotide sequence ID" value="NZ_LRFC01000016.1"/>
</dbReference>
<dbReference type="PROSITE" id="PS51935">
    <property type="entry name" value="NLPC_P60"/>
    <property type="match status" value="1"/>
</dbReference>
<evidence type="ECO:0000256" key="1">
    <source>
        <dbReference type="ARBA" id="ARBA00007074"/>
    </source>
</evidence>